<dbReference type="PANTHER" id="PTHR47926">
    <property type="entry name" value="PENTATRICOPEPTIDE REPEAT-CONTAINING PROTEIN"/>
    <property type="match status" value="1"/>
</dbReference>
<dbReference type="Pfam" id="PF20430">
    <property type="entry name" value="Eplus_motif"/>
    <property type="match status" value="1"/>
</dbReference>
<dbReference type="Pfam" id="PF14432">
    <property type="entry name" value="DYW_deaminase"/>
    <property type="match status" value="1"/>
</dbReference>
<dbReference type="GO" id="GO:0003723">
    <property type="term" value="F:RNA binding"/>
    <property type="evidence" value="ECO:0007669"/>
    <property type="project" value="InterPro"/>
</dbReference>
<feature type="repeat" description="PPR" evidence="3">
    <location>
        <begin position="139"/>
        <end position="174"/>
    </location>
</feature>
<dbReference type="NCBIfam" id="TIGR00756">
    <property type="entry name" value="PPR"/>
    <property type="match status" value="3"/>
</dbReference>
<protein>
    <recommendedName>
        <fullName evidence="4">DYW domain-containing protein</fullName>
    </recommendedName>
</protein>
<proteinExistence type="inferred from homology"/>
<dbReference type="InterPro" id="IPR032867">
    <property type="entry name" value="DYW_dom"/>
</dbReference>
<evidence type="ECO:0000256" key="2">
    <source>
        <dbReference type="ARBA" id="ARBA00022737"/>
    </source>
</evidence>
<evidence type="ECO:0000259" key="4">
    <source>
        <dbReference type="Pfam" id="PF14432"/>
    </source>
</evidence>
<dbReference type="GO" id="GO:0009451">
    <property type="term" value="P:RNA modification"/>
    <property type="evidence" value="ECO:0007669"/>
    <property type="project" value="InterPro"/>
</dbReference>
<dbReference type="Pfam" id="PF13041">
    <property type="entry name" value="PPR_2"/>
    <property type="match status" value="3"/>
</dbReference>
<sequence>MITVPSCSSLILPSLSYICLNSKNFTRIQQQYLVIYYNFINQRRFFLNQINPRRLCNVFSSQPSLRVHDVLNPESIVQSLIFAITSCSSVCFCRALHARVIKSLNYSDGFIGDRLVSIYSKLGCLEDAQNLFDEMRSKDLVSWNSLISGFSQRGDVGKSLNAFCRMRSELGLEPNEVTFISIISACTYMGALDVGNCIHGFALRVGLLLETKVVNALINMYGKFGCLDLACRLFEAMPMPNLVSWNSVVAIHVQNGFSDEAMGLFNSMRRAGIKPDQATMVTLLQGCADLGVGKLADAVYGFIFSYGLISDTNIATALLSFYAKSGRLRSSYEVFVDMNNPDRIAWTAMLAGYAVHGYGRDAIELFNLMVKKGVEPDHVTFTHLLSACSHSGLVKEAKRYFEIMSSVYGVEPRLDHYSCMVDLLGRAGHLKAARVLIESMPMEPNSGVWGALLNACRVYGNFELGKEVAERLFALDPSDSRNYIMLSNIYSAAGQWRDASKVRALMKERGLMRNPGCSFIEHGNKIHRFVVGDQSHPDSEEIYMKLEELIEKIQKAGYVPETEFVLHDVDEEIKQDMINKHSEKLAIAFGLLVIGAGRPLIITKNLRICGDCHSTAKFVSLVEKRTIIIRDKKRFHHFADGLCSCGDYW</sequence>
<evidence type="ECO:0000256" key="1">
    <source>
        <dbReference type="ARBA" id="ARBA00006643"/>
    </source>
</evidence>
<name>A0A5B7B3X4_DAVIN</name>
<dbReference type="FunFam" id="1.25.40.10:FF:000475">
    <property type="entry name" value="Pentatricopeptide repeat-containing protein At5g40410, mitochondrial"/>
    <property type="match status" value="1"/>
</dbReference>
<dbReference type="InterPro" id="IPR046960">
    <property type="entry name" value="PPR_At4g14850-like_plant"/>
</dbReference>
<dbReference type="EMBL" id="GHES01032635">
    <property type="protein sequence ID" value="MPA63194.1"/>
    <property type="molecule type" value="Transcribed_RNA"/>
</dbReference>
<keyword evidence="2" id="KW-0677">Repeat</keyword>
<dbReference type="PROSITE" id="PS51375">
    <property type="entry name" value="PPR"/>
    <property type="match status" value="3"/>
</dbReference>
<dbReference type="Pfam" id="PF01535">
    <property type="entry name" value="PPR"/>
    <property type="match status" value="3"/>
</dbReference>
<feature type="domain" description="DYW" evidence="4">
    <location>
        <begin position="557"/>
        <end position="649"/>
    </location>
</feature>
<evidence type="ECO:0000313" key="5">
    <source>
        <dbReference type="EMBL" id="MPA63194.1"/>
    </source>
</evidence>
<dbReference type="FunFam" id="1.25.40.10:FF:000073">
    <property type="entry name" value="Pentatricopeptide repeat-containing protein chloroplastic"/>
    <property type="match status" value="1"/>
</dbReference>
<dbReference type="SUPFAM" id="SSF48452">
    <property type="entry name" value="TPR-like"/>
    <property type="match status" value="1"/>
</dbReference>
<feature type="repeat" description="PPR" evidence="3">
    <location>
        <begin position="342"/>
        <end position="376"/>
    </location>
</feature>
<evidence type="ECO:0000256" key="3">
    <source>
        <dbReference type="PROSITE-ProRule" id="PRU00708"/>
    </source>
</evidence>
<dbReference type="InterPro" id="IPR046849">
    <property type="entry name" value="E2_motif"/>
</dbReference>
<dbReference type="InterPro" id="IPR046848">
    <property type="entry name" value="E_motif"/>
</dbReference>
<dbReference type="GO" id="GO:0008270">
    <property type="term" value="F:zinc ion binding"/>
    <property type="evidence" value="ECO:0007669"/>
    <property type="project" value="InterPro"/>
</dbReference>
<gene>
    <name evidence="5" type="ORF">Din_032635</name>
</gene>
<feature type="repeat" description="PPR" evidence="3">
    <location>
        <begin position="241"/>
        <end position="275"/>
    </location>
</feature>
<comment type="similarity">
    <text evidence="1">Belongs to the PPR family. PCMP-H subfamily.</text>
</comment>
<organism evidence="5">
    <name type="scientific">Davidia involucrata</name>
    <name type="common">Dove tree</name>
    <dbReference type="NCBI Taxonomy" id="16924"/>
    <lineage>
        <taxon>Eukaryota</taxon>
        <taxon>Viridiplantae</taxon>
        <taxon>Streptophyta</taxon>
        <taxon>Embryophyta</taxon>
        <taxon>Tracheophyta</taxon>
        <taxon>Spermatophyta</taxon>
        <taxon>Magnoliopsida</taxon>
        <taxon>eudicotyledons</taxon>
        <taxon>Gunneridae</taxon>
        <taxon>Pentapetalae</taxon>
        <taxon>asterids</taxon>
        <taxon>Cornales</taxon>
        <taxon>Nyssaceae</taxon>
        <taxon>Davidia</taxon>
    </lineage>
</organism>
<reference evidence="5" key="1">
    <citation type="submission" date="2019-08" db="EMBL/GenBank/DDBJ databases">
        <title>Reference gene set and small RNA set construction with multiple tissues from Davidia involucrata Baill.</title>
        <authorList>
            <person name="Yang H."/>
            <person name="Zhou C."/>
            <person name="Li G."/>
            <person name="Wang J."/>
            <person name="Gao P."/>
            <person name="Wang M."/>
            <person name="Wang R."/>
            <person name="Zhao Y."/>
        </authorList>
    </citation>
    <scope>NUCLEOTIDE SEQUENCE</scope>
    <source>
        <tissue evidence="5">Mixed with DoveR01_LX</tissue>
    </source>
</reference>
<dbReference type="InterPro" id="IPR011990">
    <property type="entry name" value="TPR-like_helical_dom_sf"/>
</dbReference>
<dbReference type="Gene3D" id="1.25.40.10">
    <property type="entry name" value="Tetratricopeptide repeat domain"/>
    <property type="match status" value="3"/>
</dbReference>
<accession>A0A5B7B3X4</accession>
<dbReference type="Pfam" id="PF20431">
    <property type="entry name" value="E_motif"/>
    <property type="match status" value="1"/>
</dbReference>
<dbReference type="AlphaFoldDB" id="A0A5B7B3X4"/>
<dbReference type="FunFam" id="1.25.40.10:FF:000407">
    <property type="entry name" value="Putative pentatricopeptide repeat-containing protein"/>
    <property type="match status" value="1"/>
</dbReference>
<dbReference type="InterPro" id="IPR002885">
    <property type="entry name" value="PPR_rpt"/>
</dbReference>
<dbReference type="PANTHER" id="PTHR47926:SF533">
    <property type="entry name" value="DYW DOMAIN-CONTAINING PROTEIN"/>
    <property type="match status" value="1"/>
</dbReference>